<dbReference type="GO" id="GO:0005178">
    <property type="term" value="F:integrin binding"/>
    <property type="evidence" value="ECO:0007669"/>
    <property type="project" value="TreeGrafter"/>
</dbReference>
<evidence type="ECO:0000313" key="4">
    <source>
        <dbReference type="Proteomes" id="UP000279833"/>
    </source>
</evidence>
<gene>
    <name evidence="3" type="ORF">SCUD_LOCUS18651</name>
</gene>
<feature type="domain" description="FERM" evidence="2">
    <location>
        <begin position="19"/>
        <end position="161"/>
    </location>
</feature>
<dbReference type="STRING" id="6186.A0A183KUB1"/>
<dbReference type="GO" id="GO:0005737">
    <property type="term" value="C:cytoplasm"/>
    <property type="evidence" value="ECO:0007669"/>
    <property type="project" value="TreeGrafter"/>
</dbReference>
<dbReference type="Proteomes" id="UP000279833">
    <property type="component" value="Unassembled WGS sequence"/>
</dbReference>
<reference evidence="3 4" key="2">
    <citation type="submission" date="2018-11" db="EMBL/GenBank/DDBJ databases">
        <authorList>
            <consortium name="Pathogen Informatics"/>
        </authorList>
    </citation>
    <scope>NUCLEOTIDE SEQUENCE [LARGE SCALE GENOMIC DNA]</scope>
    <source>
        <strain evidence="3">Dakar</strain>
        <strain evidence="4">Dakar, Senegal</strain>
    </source>
</reference>
<dbReference type="Gene3D" id="1.20.80.10">
    <property type="match status" value="1"/>
</dbReference>
<reference evidence="5" key="1">
    <citation type="submission" date="2016-06" db="UniProtKB">
        <authorList>
            <consortium name="WormBaseParasite"/>
        </authorList>
    </citation>
    <scope>IDENTIFICATION</scope>
</reference>
<evidence type="ECO:0000313" key="5">
    <source>
        <dbReference type="WBParaSite" id="SCUD_0001865401-mRNA-1"/>
    </source>
</evidence>
<evidence type="ECO:0000256" key="1">
    <source>
        <dbReference type="SAM" id="MobiDB-lite"/>
    </source>
</evidence>
<dbReference type="WBParaSite" id="SCUD_0001865401-mRNA-1">
    <property type="protein sequence ID" value="SCUD_0001865401-mRNA-1"/>
    <property type="gene ID" value="SCUD_0001865401"/>
</dbReference>
<proteinExistence type="predicted"/>
<dbReference type="AlphaFoldDB" id="A0A183KUB1"/>
<dbReference type="GO" id="GO:0098609">
    <property type="term" value="P:cell-cell adhesion"/>
    <property type="evidence" value="ECO:0007669"/>
    <property type="project" value="TreeGrafter"/>
</dbReference>
<dbReference type="PANTHER" id="PTHR19981:SF1">
    <property type="entry name" value="RHEA, ISOFORM B"/>
    <property type="match status" value="1"/>
</dbReference>
<dbReference type="PANTHER" id="PTHR19981">
    <property type="entry name" value="TALIN"/>
    <property type="match status" value="1"/>
</dbReference>
<sequence length="161" mass="19299">MYEPSNQSVVSSICHNVVYIVSLKLYQSTGIYNYEEYLLARDRDETDRERTNTLKRSTGHHHHTGTLMRDQEKMEKLKRKLHTDDDMEWLNPSQSLRQQGVDEKEILLLKRRYFFSDMNVDARDPVQLNLLYVQVCYCFLNNLFLFIIKKWFTLSHETSEI</sequence>
<feature type="region of interest" description="Disordered" evidence="1">
    <location>
        <begin position="45"/>
        <end position="69"/>
    </location>
</feature>
<protein>
    <submittedName>
        <fullName evidence="5">FERM domain-containing protein</fullName>
    </submittedName>
</protein>
<dbReference type="PROSITE" id="PS50057">
    <property type="entry name" value="FERM_3"/>
    <property type="match status" value="1"/>
</dbReference>
<dbReference type="CDD" id="cd17090">
    <property type="entry name" value="FERM_F1_TLN"/>
    <property type="match status" value="1"/>
</dbReference>
<organism evidence="5">
    <name type="scientific">Schistosoma curassoni</name>
    <dbReference type="NCBI Taxonomy" id="6186"/>
    <lineage>
        <taxon>Eukaryota</taxon>
        <taxon>Metazoa</taxon>
        <taxon>Spiralia</taxon>
        <taxon>Lophotrochozoa</taxon>
        <taxon>Platyhelminthes</taxon>
        <taxon>Trematoda</taxon>
        <taxon>Digenea</taxon>
        <taxon>Strigeidida</taxon>
        <taxon>Schistosomatoidea</taxon>
        <taxon>Schistosomatidae</taxon>
        <taxon>Schistosoma</taxon>
    </lineage>
</organism>
<evidence type="ECO:0000259" key="2">
    <source>
        <dbReference type="PROSITE" id="PS50057"/>
    </source>
</evidence>
<evidence type="ECO:0000313" key="3">
    <source>
        <dbReference type="EMBL" id="VDP66493.1"/>
    </source>
</evidence>
<dbReference type="EMBL" id="UZAK01041311">
    <property type="protein sequence ID" value="VDP66493.1"/>
    <property type="molecule type" value="Genomic_DNA"/>
</dbReference>
<dbReference type="Gene3D" id="3.10.20.90">
    <property type="entry name" value="Phosphatidylinositol 3-kinase Catalytic Subunit, Chain A, domain 1"/>
    <property type="match status" value="1"/>
</dbReference>
<dbReference type="InterPro" id="IPR014352">
    <property type="entry name" value="FERM/acyl-CoA-bd_prot_sf"/>
</dbReference>
<dbReference type="GO" id="GO:0005886">
    <property type="term" value="C:plasma membrane"/>
    <property type="evidence" value="ECO:0007669"/>
    <property type="project" value="TreeGrafter"/>
</dbReference>
<dbReference type="GO" id="GO:0030036">
    <property type="term" value="P:actin cytoskeleton organization"/>
    <property type="evidence" value="ECO:0007669"/>
    <property type="project" value="TreeGrafter"/>
</dbReference>
<name>A0A183KUB1_9TREM</name>
<dbReference type="GO" id="GO:0005925">
    <property type="term" value="C:focal adhesion"/>
    <property type="evidence" value="ECO:0007669"/>
    <property type="project" value="TreeGrafter"/>
</dbReference>
<keyword evidence="4" id="KW-1185">Reference proteome</keyword>
<accession>A0A183KUB1</accession>
<dbReference type="InterPro" id="IPR000299">
    <property type="entry name" value="FERM_domain"/>
</dbReference>